<proteinExistence type="predicted"/>
<dbReference type="AlphaFoldDB" id="A0A382JKK2"/>
<organism evidence="1">
    <name type="scientific">marine metagenome</name>
    <dbReference type="NCBI Taxonomy" id="408172"/>
    <lineage>
        <taxon>unclassified sequences</taxon>
        <taxon>metagenomes</taxon>
        <taxon>ecological metagenomes</taxon>
    </lineage>
</organism>
<reference evidence="1" key="1">
    <citation type="submission" date="2018-05" db="EMBL/GenBank/DDBJ databases">
        <authorList>
            <person name="Lanie J.A."/>
            <person name="Ng W.-L."/>
            <person name="Kazmierczak K.M."/>
            <person name="Andrzejewski T.M."/>
            <person name="Davidsen T.M."/>
            <person name="Wayne K.J."/>
            <person name="Tettelin H."/>
            <person name="Glass J.I."/>
            <person name="Rusch D."/>
            <person name="Podicherti R."/>
            <person name="Tsui H.-C.T."/>
            <person name="Winkler M.E."/>
        </authorList>
    </citation>
    <scope>NUCLEOTIDE SEQUENCE</scope>
</reference>
<name>A0A382JKK2_9ZZZZ</name>
<dbReference type="EMBL" id="UINC01074437">
    <property type="protein sequence ID" value="SVC11627.1"/>
    <property type="molecule type" value="Genomic_DNA"/>
</dbReference>
<gene>
    <name evidence="1" type="ORF">METZ01_LOCUS264481</name>
</gene>
<feature type="non-terminal residue" evidence="1">
    <location>
        <position position="1"/>
    </location>
</feature>
<evidence type="ECO:0000313" key="1">
    <source>
        <dbReference type="EMBL" id="SVC11627.1"/>
    </source>
</evidence>
<accession>A0A382JKK2</accession>
<protein>
    <submittedName>
        <fullName evidence="1">Uncharacterized protein</fullName>
    </submittedName>
</protein>
<sequence>CSTALQKNFIAEEVQMKPTNVLFYTAFKELEETIPPVPASEFWPEWFKKQTARRASDEHPWSTVKSCPGIMDILNMGYIIPLWCDYKVTKVKAPDMSGAVNPETASDQEHQLIITTPQKLSQDGRPLFGAATHPHEQIDNYPFKENQWKGSLKFVTPWEVKTDPGYSCLITAPFYHRHEHLEVLTGSVDTDRSHEMHVNSFFESKVDQEVKFERGIPLCQIIPYKREDYKMETAVGDYRTKVNRLTQWIHNSMFIPQHYREKLSRKPYK</sequence>
<dbReference type="InterPro" id="IPR045709">
    <property type="entry name" value="DUF6065"/>
</dbReference>
<dbReference type="Pfam" id="PF19541">
    <property type="entry name" value="DUF6065"/>
    <property type="match status" value="1"/>
</dbReference>